<dbReference type="Gene3D" id="1.20.120.450">
    <property type="entry name" value="dinb family like domain"/>
    <property type="match status" value="1"/>
</dbReference>
<dbReference type="EMBL" id="VLPK01000002">
    <property type="protein sequence ID" value="TSJ40251.1"/>
    <property type="molecule type" value="Genomic_DNA"/>
</dbReference>
<reference evidence="2 3" key="1">
    <citation type="submission" date="2019-07" db="EMBL/GenBank/DDBJ databases">
        <authorList>
            <person name="Huq M.A."/>
        </authorList>
    </citation>
    <scope>NUCLEOTIDE SEQUENCE [LARGE SCALE GENOMIC DNA]</scope>
    <source>
        <strain evidence="2 3">MAH-19</strain>
    </source>
</reference>
<sequence length="171" mass="19173">MKIPPTRKAIDEALDTYRALLDTIPDDQFDITPRDGSWSYAEVYSHILQATIGSTIAAERCANGTCGSTREGLTLVGRLALSLNYMPKVKATAEGAKIPVKKLTKEEARNLLIKCRGRLDTITDKIKDAPPHSKFKHSRFGMMNAAQWFKFILVHLKHHLRQVDRISSKLA</sequence>
<evidence type="ECO:0000313" key="3">
    <source>
        <dbReference type="Proteomes" id="UP000318733"/>
    </source>
</evidence>
<proteinExistence type="predicted"/>
<accession>A0A556MK12</accession>
<evidence type="ECO:0000259" key="1">
    <source>
        <dbReference type="Pfam" id="PF12867"/>
    </source>
</evidence>
<dbReference type="Pfam" id="PF12867">
    <property type="entry name" value="DinB_2"/>
    <property type="match status" value="1"/>
</dbReference>
<keyword evidence="3" id="KW-1185">Reference proteome</keyword>
<dbReference type="InterPro" id="IPR024775">
    <property type="entry name" value="DinB-like"/>
</dbReference>
<evidence type="ECO:0000313" key="2">
    <source>
        <dbReference type="EMBL" id="TSJ40251.1"/>
    </source>
</evidence>
<organism evidence="2 3">
    <name type="scientific">Mucilaginibacter corticis</name>
    <dbReference type="NCBI Taxonomy" id="2597670"/>
    <lineage>
        <taxon>Bacteria</taxon>
        <taxon>Pseudomonadati</taxon>
        <taxon>Bacteroidota</taxon>
        <taxon>Sphingobacteriia</taxon>
        <taxon>Sphingobacteriales</taxon>
        <taxon>Sphingobacteriaceae</taxon>
        <taxon>Mucilaginibacter</taxon>
    </lineage>
</organism>
<dbReference type="AlphaFoldDB" id="A0A556MK12"/>
<dbReference type="SUPFAM" id="SSF109854">
    <property type="entry name" value="DinB/YfiT-like putative metalloenzymes"/>
    <property type="match status" value="1"/>
</dbReference>
<gene>
    <name evidence="2" type="ORF">FO440_10835</name>
</gene>
<dbReference type="OrthoDB" id="1495892at2"/>
<dbReference type="InterPro" id="IPR034660">
    <property type="entry name" value="DinB/YfiT-like"/>
</dbReference>
<comment type="caution">
    <text evidence="2">The sequence shown here is derived from an EMBL/GenBank/DDBJ whole genome shotgun (WGS) entry which is preliminary data.</text>
</comment>
<name>A0A556MK12_9SPHI</name>
<dbReference type="Proteomes" id="UP000318733">
    <property type="component" value="Unassembled WGS sequence"/>
</dbReference>
<dbReference type="RefSeq" id="WP_144248289.1">
    <property type="nucleotide sequence ID" value="NZ_VLPK01000002.1"/>
</dbReference>
<protein>
    <submittedName>
        <fullName evidence="2">DinB family protein</fullName>
    </submittedName>
</protein>
<feature type="domain" description="DinB-like" evidence="1">
    <location>
        <begin position="10"/>
        <end position="163"/>
    </location>
</feature>